<dbReference type="PROSITE" id="PS00893">
    <property type="entry name" value="NUDIX_BOX"/>
    <property type="match status" value="1"/>
</dbReference>
<reference evidence="4 5" key="1">
    <citation type="journal article" date="2011" name="J. Bacteriol.">
        <title>Complete genome sequence of the type strain Cupriavidus necator N-1.</title>
        <authorList>
            <person name="Poehlein A."/>
            <person name="Kusian B."/>
            <person name="Friedrich B."/>
            <person name="Daniel R."/>
            <person name="Bowien B."/>
        </authorList>
    </citation>
    <scope>NUCLEOTIDE SEQUENCE [LARGE SCALE GENOMIC DNA]</scope>
    <source>
        <strain evidence="5">ATCC 43291 / DSM 13513 / CCUG 52238 / LMG 8453 / N-1</strain>
        <plasmid evidence="4 5">pBB1</plasmid>
    </source>
</reference>
<dbReference type="PROSITE" id="PS51462">
    <property type="entry name" value="NUDIX"/>
    <property type="match status" value="1"/>
</dbReference>
<evidence type="ECO:0000256" key="2">
    <source>
        <dbReference type="ARBA" id="ARBA00022801"/>
    </source>
</evidence>
<dbReference type="SUPFAM" id="SSF55811">
    <property type="entry name" value="Nudix"/>
    <property type="match status" value="1"/>
</dbReference>
<accession>F8GW72</accession>
<dbReference type="InterPro" id="IPR025714">
    <property type="entry name" value="Methyltranfer_dom"/>
</dbReference>
<dbReference type="EMBL" id="CP002879">
    <property type="protein sequence ID" value="AEI82761.1"/>
    <property type="molecule type" value="Genomic_DNA"/>
</dbReference>
<dbReference type="RefSeq" id="WP_013959784.1">
    <property type="nucleotide sequence ID" value="NC_015727.1"/>
</dbReference>
<dbReference type="SUPFAM" id="SSF53335">
    <property type="entry name" value="S-adenosyl-L-methionine-dependent methyltransferases"/>
    <property type="match status" value="1"/>
</dbReference>
<dbReference type="GeneID" id="34312168"/>
<dbReference type="InterPro" id="IPR000086">
    <property type="entry name" value="NUDIX_hydrolase_dom"/>
</dbReference>
<keyword evidence="4" id="KW-0489">Methyltransferase</keyword>
<dbReference type="CDD" id="cd04699">
    <property type="entry name" value="NUDIX_MutT_Nudt1"/>
    <property type="match status" value="1"/>
</dbReference>
<evidence type="ECO:0000259" key="3">
    <source>
        <dbReference type="PROSITE" id="PS51462"/>
    </source>
</evidence>
<dbReference type="CDD" id="cd02440">
    <property type="entry name" value="AdoMet_MTases"/>
    <property type="match status" value="1"/>
</dbReference>
<keyword evidence="4" id="KW-0614">Plasmid</keyword>
<keyword evidence="2" id="KW-0378">Hydrolase</keyword>
<dbReference type="HOGENOM" id="CLU_681234_0_0_4"/>
<evidence type="ECO:0000313" key="5">
    <source>
        <dbReference type="Proteomes" id="UP000006798"/>
    </source>
</evidence>
<dbReference type="InterPro" id="IPR020084">
    <property type="entry name" value="NUDIX_hydrolase_CS"/>
</dbReference>
<dbReference type="PANTHER" id="PTHR43861">
    <property type="entry name" value="TRANS-ACONITATE 2-METHYLTRANSFERASE-RELATED"/>
    <property type="match status" value="1"/>
</dbReference>
<dbReference type="AlphaFoldDB" id="F8GW72"/>
<dbReference type="Pfam" id="PF00293">
    <property type="entry name" value="NUDIX"/>
    <property type="match status" value="1"/>
</dbReference>
<keyword evidence="4" id="KW-0808">Transferase</keyword>
<dbReference type="Pfam" id="PF13847">
    <property type="entry name" value="Methyltransf_31"/>
    <property type="match status" value="1"/>
</dbReference>
<dbReference type="KEGG" id="cnc:CNE_BB1p13620"/>
<dbReference type="Gene3D" id="3.90.79.10">
    <property type="entry name" value="Nucleoside Triphosphate Pyrophosphohydrolase"/>
    <property type="match status" value="1"/>
</dbReference>
<gene>
    <name evidence="4" type="ordered locus">CNE_BB1p13620</name>
</gene>
<feature type="domain" description="Nudix hydrolase" evidence="3">
    <location>
        <begin position="1"/>
        <end position="123"/>
    </location>
</feature>
<proteinExistence type="predicted"/>
<dbReference type="GO" id="GO:0032259">
    <property type="term" value="P:methylation"/>
    <property type="evidence" value="ECO:0007669"/>
    <property type="project" value="UniProtKB-KW"/>
</dbReference>
<dbReference type="GO" id="GO:0008168">
    <property type="term" value="F:methyltransferase activity"/>
    <property type="evidence" value="ECO:0007669"/>
    <property type="project" value="UniProtKB-KW"/>
</dbReference>
<name>F8GW72_CUPNN</name>
<geneLocation type="plasmid" evidence="4 5">
    <name>pBB1</name>
</geneLocation>
<dbReference type="Proteomes" id="UP000006798">
    <property type="component" value="Plasmid pBB1"/>
</dbReference>
<sequence>MEPVSAKAIMFGPRGVLFVKNPRNELELPGGRPEAGEGLERALVREVREECGLDVTSTVYLGSRSCEIIPDRRVLLVFFLCEFAGQVLTLSEEHTAYEWIDIAAEKPAILPSYYWDFCRDFALSRKEHSYVGGLSQEAVPTCPLHTGESDRQRLQIMSSIYDPATRDFLSRYLPDQGRALDVGSGHGQIACWMASSRPQSTVLGIDNNPNQIDMARSTARRLALTNVAFRLGDVTQLTNVVQPEGAFDLITCRFTLLHIQKRANVIRTLLKQLAPGGTMVIEEPSLASLFSVPAVSAFAEANAVMMAYGWRNGVPYDCIEDIWAIVTNLDVNIMEARFSQPTVWKKEHKEVVYLSFQQCRPQLVEQGLIAEKRAEAVAQALTQEFMDDTVISGGLRTLQLAISIRGQEP</sequence>
<dbReference type="Gene3D" id="3.40.50.150">
    <property type="entry name" value="Vaccinia Virus protein VP39"/>
    <property type="match status" value="1"/>
</dbReference>
<dbReference type="GO" id="GO:0016787">
    <property type="term" value="F:hydrolase activity"/>
    <property type="evidence" value="ECO:0007669"/>
    <property type="project" value="UniProtKB-KW"/>
</dbReference>
<protein>
    <submittedName>
        <fullName evidence="4">Methyltransferase type 11</fullName>
    </submittedName>
</protein>
<evidence type="ECO:0000256" key="1">
    <source>
        <dbReference type="ARBA" id="ARBA00001946"/>
    </source>
</evidence>
<evidence type="ECO:0000313" key="4">
    <source>
        <dbReference type="EMBL" id="AEI82761.1"/>
    </source>
</evidence>
<dbReference type="InterPro" id="IPR029063">
    <property type="entry name" value="SAM-dependent_MTases_sf"/>
</dbReference>
<dbReference type="InterPro" id="IPR015797">
    <property type="entry name" value="NUDIX_hydrolase-like_dom_sf"/>
</dbReference>
<comment type="cofactor">
    <cofactor evidence="1">
        <name>Mg(2+)</name>
        <dbReference type="ChEBI" id="CHEBI:18420"/>
    </cofactor>
</comment>
<organism evidence="4 5">
    <name type="scientific">Cupriavidus necator (strain ATCC 43291 / DSM 13513 / CCUG 52238 / LMG 8453 / N-1)</name>
    <name type="common">Ralstonia eutropha</name>
    <dbReference type="NCBI Taxonomy" id="1042878"/>
    <lineage>
        <taxon>Bacteria</taxon>
        <taxon>Pseudomonadati</taxon>
        <taxon>Pseudomonadota</taxon>
        <taxon>Betaproteobacteria</taxon>
        <taxon>Burkholderiales</taxon>
        <taxon>Burkholderiaceae</taxon>
        <taxon>Cupriavidus</taxon>
    </lineage>
</organism>